<evidence type="ECO:0000313" key="2">
    <source>
        <dbReference type="Proteomes" id="UP001651158"/>
    </source>
</evidence>
<dbReference type="Proteomes" id="UP001651158">
    <property type="component" value="Unassembled WGS sequence"/>
</dbReference>
<gene>
    <name evidence="1" type="ORF">TcWFU_006976</name>
</gene>
<evidence type="ECO:0000313" key="1">
    <source>
        <dbReference type="EMBL" id="KAL5109149.1"/>
    </source>
</evidence>
<name>A0ABR4QI61_9CEST</name>
<proteinExistence type="predicted"/>
<dbReference type="EMBL" id="JAKROA010000003">
    <property type="protein sequence ID" value="KAL5109149.1"/>
    <property type="molecule type" value="Genomic_DNA"/>
</dbReference>
<sequence>MCPRSAALVCATEEGKRLSHHFWSVECSKAPDMQPYLPTNPPVSCGKKVALTSERIRASGGALPSAFVKPSCKVKVANRTRQRRSDILKAGVGEMPCSLTVHAYIYTRQGSVLDPHSATSRTVETHERA</sequence>
<comment type="caution">
    <text evidence="1">The sequence shown here is derived from an EMBL/GenBank/DDBJ whole genome shotgun (WGS) entry which is preliminary data.</text>
</comment>
<keyword evidence="2" id="KW-1185">Reference proteome</keyword>
<accession>A0ABR4QI61</accession>
<organism evidence="1 2">
    <name type="scientific">Taenia crassiceps</name>
    <dbReference type="NCBI Taxonomy" id="6207"/>
    <lineage>
        <taxon>Eukaryota</taxon>
        <taxon>Metazoa</taxon>
        <taxon>Spiralia</taxon>
        <taxon>Lophotrochozoa</taxon>
        <taxon>Platyhelminthes</taxon>
        <taxon>Cestoda</taxon>
        <taxon>Eucestoda</taxon>
        <taxon>Cyclophyllidea</taxon>
        <taxon>Taeniidae</taxon>
        <taxon>Taenia</taxon>
    </lineage>
</organism>
<reference evidence="1 2" key="1">
    <citation type="journal article" date="2022" name="Front. Cell. Infect. Microbiol.">
        <title>The Genomes of Two Strains of Taenia crassiceps the Animal Model for the Study of Human Cysticercosis.</title>
        <authorList>
            <person name="Bobes R.J."/>
            <person name="Estrada K."/>
            <person name="Rios-Valencia D.G."/>
            <person name="Calderon-Gallegos A."/>
            <person name="de la Torre P."/>
            <person name="Carrero J.C."/>
            <person name="Sanchez-Flores A."/>
            <person name="Laclette J.P."/>
        </authorList>
    </citation>
    <scope>NUCLEOTIDE SEQUENCE [LARGE SCALE GENOMIC DNA]</scope>
    <source>
        <strain evidence="1">WFUcys</strain>
    </source>
</reference>
<protein>
    <submittedName>
        <fullName evidence="1">Uncharacterized protein</fullName>
    </submittedName>
</protein>